<accession>A0AB39TTZ6</accession>
<dbReference type="InterPro" id="IPR022742">
    <property type="entry name" value="Hydrolase_4"/>
</dbReference>
<dbReference type="Gene3D" id="3.40.50.1820">
    <property type="entry name" value="alpha/beta hydrolase"/>
    <property type="match status" value="1"/>
</dbReference>
<dbReference type="InterPro" id="IPR029058">
    <property type="entry name" value="AB_hydrolase_fold"/>
</dbReference>
<keyword evidence="2" id="KW-0378">Hydrolase</keyword>
<dbReference type="SUPFAM" id="SSF53474">
    <property type="entry name" value="alpha/beta-Hydrolases"/>
    <property type="match status" value="1"/>
</dbReference>
<evidence type="ECO:0000259" key="1">
    <source>
        <dbReference type="Pfam" id="PF12146"/>
    </source>
</evidence>
<gene>
    <name evidence="2" type="ORF">AB2U05_30950</name>
</gene>
<sequence length="179" mass="19140">MRPFATQIDRRPWGRQALIALVRYRHRGWNGDHAHPVQDALRALDDLSALAPGVPVVLIGHSMGGRAALAVAGRDAVRGVVALAPWCPRGEPVAHLRGRAAVFLHDEADPVTSAAQTWDFARRAAAGGADVQCVPMPAGGHAMLRGAGRWHELAADYTGALLAWAPATHRDAQPANRRD</sequence>
<dbReference type="AlphaFoldDB" id="A0AB39TTZ6"/>
<name>A0AB39TTZ6_9ACTN</name>
<protein>
    <submittedName>
        <fullName evidence="2">Alpha/beta hydrolase</fullName>
    </submittedName>
</protein>
<reference evidence="2" key="1">
    <citation type="submission" date="2024-07" db="EMBL/GenBank/DDBJ databases">
        <authorList>
            <person name="Yu S.T."/>
        </authorList>
    </citation>
    <scope>NUCLEOTIDE SEQUENCE</scope>
    <source>
        <strain evidence="2">Y1</strain>
    </source>
</reference>
<dbReference type="Pfam" id="PF12146">
    <property type="entry name" value="Hydrolase_4"/>
    <property type="match status" value="1"/>
</dbReference>
<organism evidence="2">
    <name type="scientific">Streptomyces sp. Y1</name>
    <dbReference type="NCBI Taxonomy" id="3238634"/>
    <lineage>
        <taxon>Bacteria</taxon>
        <taxon>Bacillati</taxon>
        <taxon>Actinomycetota</taxon>
        <taxon>Actinomycetes</taxon>
        <taxon>Kitasatosporales</taxon>
        <taxon>Streptomycetaceae</taxon>
        <taxon>Streptomyces</taxon>
    </lineage>
</organism>
<dbReference type="RefSeq" id="WP_369184927.1">
    <property type="nucleotide sequence ID" value="NZ_CP163445.1"/>
</dbReference>
<feature type="domain" description="Serine aminopeptidase S33" evidence="1">
    <location>
        <begin position="8"/>
        <end position="91"/>
    </location>
</feature>
<evidence type="ECO:0000313" key="2">
    <source>
        <dbReference type="EMBL" id="XDQ82601.1"/>
    </source>
</evidence>
<proteinExistence type="predicted"/>
<dbReference type="GO" id="GO:0016787">
    <property type="term" value="F:hydrolase activity"/>
    <property type="evidence" value="ECO:0007669"/>
    <property type="project" value="UniProtKB-KW"/>
</dbReference>
<dbReference type="EMBL" id="CP163445">
    <property type="protein sequence ID" value="XDQ82601.1"/>
    <property type="molecule type" value="Genomic_DNA"/>
</dbReference>